<proteinExistence type="predicted"/>
<reference evidence="2 3" key="1">
    <citation type="submission" date="2018-05" db="EMBL/GenBank/DDBJ databases">
        <title>Nocardioides silvaticus genome.</title>
        <authorList>
            <person name="Li C."/>
            <person name="Wang G."/>
        </authorList>
    </citation>
    <scope>NUCLEOTIDE SEQUENCE [LARGE SCALE GENOMIC DNA]</scope>
    <source>
        <strain evidence="2 3">CCTCC AB 2018079</strain>
    </source>
</reference>
<gene>
    <name evidence="2" type="ORF">DJ010_19405</name>
</gene>
<dbReference type="RefSeq" id="WP_109696866.1">
    <property type="nucleotide sequence ID" value="NZ_QGDD01000010.1"/>
</dbReference>
<evidence type="ECO:0000313" key="2">
    <source>
        <dbReference type="EMBL" id="PWN01325.1"/>
    </source>
</evidence>
<sequence length="66" mass="7514">MDYLGLIIFAVAAVGFAYLVHAMSVAGSWDEKDREARRQAELDRRGEAALEALRELGRKYPRPKDY</sequence>
<evidence type="ECO:0000256" key="1">
    <source>
        <dbReference type="SAM" id="Phobius"/>
    </source>
</evidence>
<organism evidence="2 3">
    <name type="scientific">Nocardioides silvaticus</name>
    <dbReference type="NCBI Taxonomy" id="2201891"/>
    <lineage>
        <taxon>Bacteria</taxon>
        <taxon>Bacillati</taxon>
        <taxon>Actinomycetota</taxon>
        <taxon>Actinomycetes</taxon>
        <taxon>Propionibacteriales</taxon>
        <taxon>Nocardioidaceae</taxon>
        <taxon>Nocardioides</taxon>
    </lineage>
</organism>
<dbReference type="EMBL" id="QGDD01000010">
    <property type="protein sequence ID" value="PWN01325.1"/>
    <property type="molecule type" value="Genomic_DNA"/>
</dbReference>
<comment type="caution">
    <text evidence="2">The sequence shown here is derived from an EMBL/GenBank/DDBJ whole genome shotgun (WGS) entry which is preliminary data.</text>
</comment>
<keyword evidence="1" id="KW-0812">Transmembrane</keyword>
<dbReference type="AlphaFoldDB" id="A0A316TDE4"/>
<name>A0A316TDE4_9ACTN</name>
<dbReference type="Proteomes" id="UP000245507">
    <property type="component" value="Unassembled WGS sequence"/>
</dbReference>
<accession>A0A316TDE4</accession>
<protein>
    <submittedName>
        <fullName evidence="2">Uncharacterized protein</fullName>
    </submittedName>
</protein>
<keyword evidence="3" id="KW-1185">Reference proteome</keyword>
<evidence type="ECO:0000313" key="3">
    <source>
        <dbReference type="Proteomes" id="UP000245507"/>
    </source>
</evidence>
<keyword evidence="1" id="KW-1133">Transmembrane helix</keyword>
<keyword evidence="1" id="KW-0472">Membrane</keyword>
<feature type="transmembrane region" description="Helical" evidence="1">
    <location>
        <begin position="6"/>
        <end position="29"/>
    </location>
</feature>